<comment type="catalytic activity">
    <reaction evidence="10">
        <text>ITP + H2O = IMP + diphosphate + H(+)</text>
        <dbReference type="Rhea" id="RHEA:29399"/>
        <dbReference type="ChEBI" id="CHEBI:15377"/>
        <dbReference type="ChEBI" id="CHEBI:15378"/>
        <dbReference type="ChEBI" id="CHEBI:33019"/>
        <dbReference type="ChEBI" id="CHEBI:58053"/>
        <dbReference type="ChEBI" id="CHEBI:61402"/>
        <dbReference type="EC" id="3.6.1.66"/>
    </reaction>
</comment>
<feature type="binding site" evidence="10">
    <location>
        <begin position="7"/>
        <end position="12"/>
    </location>
    <ligand>
        <name>substrate</name>
    </ligand>
</feature>
<evidence type="ECO:0000313" key="12">
    <source>
        <dbReference type="EMBL" id="TMQ52074.1"/>
    </source>
</evidence>
<keyword evidence="7 10" id="KW-0546">Nucleotide metabolism</keyword>
<comment type="cofactor">
    <cofactor evidence="10">
        <name>Mg(2+)</name>
        <dbReference type="ChEBI" id="CHEBI:18420"/>
    </cofactor>
    <text evidence="10">Binds 1 Mg(2+) ion per subunit.</text>
</comment>
<comment type="function">
    <text evidence="10">Pyrophosphatase that catalyzes the hydrolysis of nucleoside triphosphates to their monophosphate derivatives, with a high preference for the non-canonical purine nucleotides XTP (xanthosine triphosphate), dITP (deoxyinosine triphosphate) and ITP. Seems to function as a house-cleaning enzyme that removes non-canonical purine nucleotides from the nucleotide pool, thus preventing their incorporation into DNA/RNA and avoiding chromosomal lesions.</text>
</comment>
<evidence type="ECO:0000256" key="5">
    <source>
        <dbReference type="ARBA" id="ARBA00022801"/>
    </source>
</evidence>
<comment type="similarity">
    <text evidence="1 10 11">Belongs to the HAM1 NTPase family.</text>
</comment>
<evidence type="ECO:0000256" key="8">
    <source>
        <dbReference type="ARBA" id="ARBA00051875"/>
    </source>
</evidence>
<dbReference type="GO" id="GO:0036220">
    <property type="term" value="F:ITP diphosphatase activity"/>
    <property type="evidence" value="ECO:0007669"/>
    <property type="project" value="UniProtKB-UniRule"/>
</dbReference>
<dbReference type="NCBIfam" id="TIGR00042">
    <property type="entry name" value="RdgB/HAM1 family non-canonical purine NTP pyrophosphatase"/>
    <property type="match status" value="1"/>
</dbReference>
<comment type="catalytic activity">
    <reaction evidence="8 10">
        <text>dITP + H2O = dIMP + diphosphate + H(+)</text>
        <dbReference type="Rhea" id="RHEA:28342"/>
        <dbReference type="ChEBI" id="CHEBI:15377"/>
        <dbReference type="ChEBI" id="CHEBI:15378"/>
        <dbReference type="ChEBI" id="CHEBI:33019"/>
        <dbReference type="ChEBI" id="CHEBI:61194"/>
        <dbReference type="ChEBI" id="CHEBI:61382"/>
        <dbReference type="EC" id="3.6.1.66"/>
    </reaction>
</comment>
<feature type="binding site" evidence="10">
    <location>
        <begin position="152"/>
        <end position="155"/>
    </location>
    <ligand>
        <name>substrate</name>
    </ligand>
</feature>
<dbReference type="GO" id="GO:0036222">
    <property type="term" value="F:XTP diphosphatase activity"/>
    <property type="evidence" value="ECO:0007669"/>
    <property type="project" value="UniProtKB-UniRule"/>
</dbReference>
<evidence type="ECO:0000256" key="6">
    <source>
        <dbReference type="ARBA" id="ARBA00022842"/>
    </source>
</evidence>
<evidence type="ECO:0000256" key="10">
    <source>
        <dbReference type="HAMAP-Rule" id="MF_01405"/>
    </source>
</evidence>
<accession>A0A538SL21</accession>
<sequence length="196" mass="21039">MKVVVASFNPDKLVELCSLLELPGLELVSLSEFPGAVPPDETGATLEENALLKARAALRSTGVPAIADDTGLEVEALSGGPGVRTARFAGPAATYDENVRHLLDLLRGVEPKHRTARFRTVCAACFPDRTEVVAEGVLEGRITERPRGSEGFGYDPVFEVAGTARTLAELEPAEKNQISHRAMAVRELRRRLAAPV</sequence>
<evidence type="ECO:0000256" key="1">
    <source>
        <dbReference type="ARBA" id="ARBA00008023"/>
    </source>
</evidence>
<dbReference type="InterPro" id="IPR002637">
    <property type="entry name" value="RdgB/HAM1"/>
</dbReference>
<dbReference type="Pfam" id="PF01725">
    <property type="entry name" value="Ham1p_like"/>
    <property type="match status" value="1"/>
</dbReference>
<dbReference type="GO" id="GO:0035870">
    <property type="term" value="F:dITP diphosphatase activity"/>
    <property type="evidence" value="ECO:0007669"/>
    <property type="project" value="UniProtKB-UniRule"/>
</dbReference>
<dbReference type="Proteomes" id="UP000320184">
    <property type="component" value="Unassembled WGS sequence"/>
</dbReference>
<dbReference type="SUPFAM" id="SSF52972">
    <property type="entry name" value="ITPase-like"/>
    <property type="match status" value="1"/>
</dbReference>
<evidence type="ECO:0000256" key="9">
    <source>
        <dbReference type="ARBA" id="ARBA00052017"/>
    </source>
</evidence>
<feature type="binding site" evidence="10">
    <location>
        <position position="69"/>
    </location>
    <ligand>
        <name>Mg(2+)</name>
        <dbReference type="ChEBI" id="CHEBI:18420"/>
    </ligand>
</feature>
<comment type="catalytic activity">
    <reaction evidence="9 10">
        <text>XTP + H2O = XMP + diphosphate + H(+)</text>
        <dbReference type="Rhea" id="RHEA:28610"/>
        <dbReference type="ChEBI" id="CHEBI:15377"/>
        <dbReference type="ChEBI" id="CHEBI:15378"/>
        <dbReference type="ChEBI" id="CHEBI:33019"/>
        <dbReference type="ChEBI" id="CHEBI:57464"/>
        <dbReference type="ChEBI" id="CHEBI:61314"/>
        <dbReference type="EC" id="3.6.1.66"/>
    </reaction>
</comment>
<dbReference type="EMBL" id="VBOT01000046">
    <property type="protein sequence ID" value="TMQ52074.1"/>
    <property type="molecule type" value="Genomic_DNA"/>
</dbReference>
<dbReference type="HAMAP" id="MF_01405">
    <property type="entry name" value="Non_canon_purine_NTPase"/>
    <property type="match status" value="1"/>
</dbReference>
<comment type="caution">
    <text evidence="12">The sequence shown here is derived from an EMBL/GenBank/DDBJ whole genome shotgun (WGS) entry which is preliminary data.</text>
</comment>
<dbReference type="GO" id="GO:0017111">
    <property type="term" value="F:ribonucleoside triphosphate phosphatase activity"/>
    <property type="evidence" value="ECO:0007669"/>
    <property type="project" value="InterPro"/>
</dbReference>
<feature type="active site" description="Proton acceptor" evidence="10">
    <location>
        <position position="69"/>
    </location>
</feature>
<feature type="binding site" evidence="10">
    <location>
        <position position="70"/>
    </location>
    <ligand>
        <name>substrate</name>
    </ligand>
</feature>
<comment type="subunit">
    <text evidence="2 10">Homodimer.</text>
</comment>
<gene>
    <name evidence="12" type="primary">rdgB</name>
    <name evidence="12" type="ORF">E6K73_03915</name>
</gene>
<organism evidence="12 13">
    <name type="scientific">Eiseniibacteriota bacterium</name>
    <dbReference type="NCBI Taxonomy" id="2212470"/>
    <lineage>
        <taxon>Bacteria</taxon>
        <taxon>Candidatus Eiseniibacteriota</taxon>
    </lineage>
</organism>
<keyword evidence="3 10" id="KW-0479">Metal-binding</keyword>
<feature type="binding site" evidence="10">
    <location>
        <begin position="180"/>
        <end position="181"/>
    </location>
    <ligand>
        <name>substrate</name>
    </ligand>
</feature>
<dbReference type="GO" id="GO:0000166">
    <property type="term" value="F:nucleotide binding"/>
    <property type="evidence" value="ECO:0007669"/>
    <property type="project" value="UniProtKB-KW"/>
</dbReference>
<dbReference type="Gene3D" id="3.90.950.10">
    <property type="match status" value="1"/>
</dbReference>
<feature type="binding site" evidence="10">
    <location>
        <position position="175"/>
    </location>
    <ligand>
        <name>substrate</name>
    </ligand>
</feature>
<keyword evidence="6 10" id="KW-0460">Magnesium</keyword>
<dbReference type="CDD" id="cd00515">
    <property type="entry name" value="HAM1"/>
    <property type="match status" value="1"/>
</dbReference>
<evidence type="ECO:0000256" key="3">
    <source>
        <dbReference type="ARBA" id="ARBA00022723"/>
    </source>
</evidence>
<feature type="binding site" evidence="10">
    <location>
        <position position="40"/>
    </location>
    <ligand>
        <name>Mg(2+)</name>
        <dbReference type="ChEBI" id="CHEBI:18420"/>
    </ligand>
</feature>
<dbReference type="GO" id="GO:0009117">
    <property type="term" value="P:nucleotide metabolic process"/>
    <property type="evidence" value="ECO:0007669"/>
    <property type="project" value="UniProtKB-KW"/>
</dbReference>
<dbReference type="PANTHER" id="PTHR11067:SF9">
    <property type="entry name" value="INOSINE TRIPHOSPHATE PYROPHOSPHATASE"/>
    <property type="match status" value="1"/>
</dbReference>
<name>A0A538SL21_UNCEI</name>
<dbReference type="AlphaFoldDB" id="A0A538SL21"/>
<dbReference type="GO" id="GO:0009146">
    <property type="term" value="P:purine nucleoside triphosphate catabolic process"/>
    <property type="evidence" value="ECO:0007669"/>
    <property type="project" value="UniProtKB-UniRule"/>
</dbReference>
<reference evidence="12 13" key="1">
    <citation type="journal article" date="2019" name="Nat. Microbiol.">
        <title>Mediterranean grassland soil C-N compound turnover is dependent on rainfall and depth, and is mediated by genomically divergent microorganisms.</title>
        <authorList>
            <person name="Diamond S."/>
            <person name="Andeer P.F."/>
            <person name="Li Z."/>
            <person name="Crits-Christoph A."/>
            <person name="Burstein D."/>
            <person name="Anantharaman K."/>
            <person name="Lane K.R."/>
            <person name="Thomas B.C."/>
            <person name="Pan C."/>
            <person name="Northen T.R."/>
            <person name="Banfield J.F."/>
        </authorList>
    </citation>
    <scope>NUCLEOTIDE SEQUENCE [LARGE SCALE GENOMIC DNA]</scope>
    <source>
        <strain evidence="12">WS_3</strain>
    </source>
</reference>
<dbReference type="EC" id="3.6.1.66" evidence="10"/>
<dbReference type="InterPro" id="IPR029001">
    <property type="entry name" value="ITPase-like_fam"/>
</dbReference>
<keyword evidence="5 10" id="KW-0378">Hydrolase</keyword>
<dbReference type="InterPro" id="IPR020922">
    <property type="entry name" value="dITP/XTP_pyrophosphatase"/>
</dbReference>
<evidence type="ECO:0000256" key="7">
    <source>
        <dbReference type="ARBA" id="ARBA00023080"/>
    </source>
</evidence>
<evidence type="ECO:0000256" key="2">
    <source>
        <dbReference type="ARBA" id="ARBA00011738"/>
    </source>
</evidence>
<proteinExistence type="inferred from homology"/>
<protein>
    <recommendedName>
        <fullName evidence="10">dITP/XTP pyrophosphatase</fullName>
        <ecNumber evidence="10">3.6.1.66</ecNumber>
    </recommendedName>
    <alternativeName>
        <fullName evidence="10">Non-canonical purine NTP pyrophosphatase</fullName>
    </alternativeName>
    <alternativeName>
        <fullName evidence="10">Non-standard purine NTP pyrophosphatase</fullName>
    </alternativeName>
    <alternativeName>
        <fullName evidence="10">Nucleoside-triphosphate diphosphatase</fullName>
    </alternativeName>
    <alternativeName>
        <fullName evidence="10">Nucleoside-triphosphate pyrophosphatase</fullName>
        <shortName evidence="10">NTPase</shortName>
    </alternativeName>
</protein>
<dbReference type="FunFam" id="3.90.950.10:FF:000001">
    <property type="entry name" value="dITP/XTP pyrophosphatase"/>
    <property type="match status" value="1"/>
</dbReference>
<dbReference type="GO" id="GO:0046872">
    <property type="term" value="F:metal ion binding"/>
    <property type="evidence" value="ECO:0007669"/>
    <property type="project" value="UniProtKB-KW"/>
</dbReference>
<dbReference type="GO" id="GO:0005829">
    <property type="term" value="C:cytosol"/>
    <property type="evidence" value="ECO:0007669"/>
    <property type="project" value="TreeGrafter"/>
</dbReference>
<dbReference type="PANTHER" id="PTHR11067">
    <property type="entry name" value="INOSINE TRIPHOSPHATE PYROPHOSPHATASE/HAM1 PROTEIN"/>
    <property type="match status" value="1"/>
</dbReference>
<evidence type="ECO:0000256" key="11">
    <source>
        <dbReference type="RuleBase" id="RU003781"/>
    </source>
</evidence>
<evidence type="ECO:0000256" key="4">
    <source>
        <dbReference type="ARBA" id="ARBA00022741"/>
    </source>
</evidence>
<keyword evidence="4 10" id="KW-0547">Nucleotide-binding</keyword>
<evidence type="ECO:0000313" key="13">
    <source>
        <dbReference type="Proteomes" id="UP000320184"/>
    </source>
</evidence>